<dbReference type="OMA" id="ASMPIET"/>
<dbReference type="PANTHER" id="PTHR11693:SF22">
    <property type="entry name" value="ATP SYNTHASE SUBUNIT GAMMA, MITOCHONDRIAL"/>
    <property type="match status" value="1"/>
</dbReference>
<dbReference type="GO" id="GO:0008234">
    <property type="term" value="F:cysteine-type peptidase activity"/>
    <property type="evidence" value="ECO:0007669"/>
    <property type="project" value="InterPro"/>
</dbReference>
<comment type="similarity">
    <text evidence="2">Belongs to the ATPase gamma chain family.</text>
</comment>
<dbReference type="STRING" id="51351.M4DGY8"/>
<feature type="domain" description="Peptidase C1A papain C-terminal" evidence="10">
    <location>
        <begin position="4"/>
        <end position="223"/>
    </location>
</feature>
<keyword evidence="8" id="KW-0066">ATP synthesis</keyword>
<keyword evidence="6" id="KW-0472">Membrane</keyword>
<dbReference type="EnsemblPlants" id="Bra015765.1">
    <property type="protein sequence ID" value="Bra015765.1-P"/>
    <property type="gene ID" value="Bra015765"/>
</dbReference>
<dbReference type="SUPFAM" id="SSF54001">
    <property type="entry name" value="Cysteine proteinases"/>
    <property type="match status" value="1"/>
</dbReference>
<dbReference type="GO" id="GO:0006508">
    <property type="term" value="P:proteolysis"/>
    <property type="evidence" value="ECO:0007669"/>
    <property type="project" value="InterPro"/>
</dbReference>
<dbReference type="eggNOG" id="KOG1531">
    <property type="taxonomic scope" value="Eukaryota"/>
</dbReference>
<accession>M4DGY8</accession>
<keyword evidence="7" id="KW-0139">CF(1)</keyword>
<evidence type="ECO:0000256" key="1">
    <source>
        <dbReference type="ARBA" id="ARBA00004170"/>
    </source>
</evidence>
<dbReference type="InterPro" id="IPR000131">
    <property type="entry name" value="ATP_synth_F1_gsu"/>
</dbReference>
<reference evidence="11" key="3">
    <citation type="submission" date="2023-03" db="UniProtKB">
        <authorList>
            <consortium name="EnsemblPlants"/>
        </authorList>
    </citation>
    <scope>IDENTIFICATION</scope>
    <source>
        <strain evidence="11">cv. Chiifu-401-42</strain>
    </source>
</reference>
<evidence type="ECO:0000259" key="10">
    <source>
        <dbReference type="Pfam" id="PF00112"/>
    </source>
</evidence>
<reference evidence="11 12" key="1">
    <citation type="journal article" date="2011" name="Nat. Genet.">
        <title>The genome of the mesopolyploid crop species Brassica rapa.</title>
        <authorList>
            <consortium name="Brassica rapa Genome Sequencing Project Consortium"/>
            <person name="Wang X."/>
            <person name="Wang H."/>
            <person name="Wang J."/>
            <person name="Sun R."/>
            <person name="Wu J."/>
            <person name="Liu S."/>
            <person name="Bai Y."/>
            <person name="Mun J.H."/>
            <person name="Bancroft I."/>
            <person name="Cheng F."/>
            <person name="Huang S."/>
            <person name="Li X."/>
            <person name="Hua W."/>
            <person name="Wang J."/>
            <person name="Wang X."/>
            <person name="Freeling M."/>
            <person name="Pires J.C."/>
            <person name="Paterson A.H."/>
            <person name="Chalhoub B."/>
            <person name="Wang B."/>
            <person name="Hayward A."/>
            <person name="Sharpe A.G."/>
            <person name="Park B.S."/>
            <person name="Weisshaar B."/>
            <person name="Liu B."/>
            <person name="Li B."/>
            <person name="Liu B."/>
            <person name="Tong C."/>
            <person name="Song C."/>
            <person name="Duran C."/>
            <person name="Peng C."/>
            <person name="Geng C."/>
            <person name="Koh C."/>
            <person name="Lin C."/>
            <person name="Edwards D."/>
            <person name="Mu D."/>
            <person name="Shen D."/>
            <person name="Soumpourou E."/>
            <person name="Li F."/>
            <person name="Fraser F."/>
            <person name="Conant G."/>
            <person name="Lassalle G."/>
            <person name="King G.J."/>
            <person name="Bonnema G."/>
            <person name="Tang H."/>
            <person name="Wang H."/>
            <person name="Belcram H."/>
            <person name="Zhou H."/>
            <person name="Hirakawa H."/>
            <person name="Abe H."/>
            <person name="Guo H."/>
            <person name="Wang H."/>
            <person name="Jin H."/>
            <person name="Parkin I.A."/>
            <person name="Batley J."/>
            <person name="Kim J.S."/>
            <person name="Just J."/>
            <person name="Li J."/>
            <person name="Xu J."/>
            <person name="Deng J."/>
            <person name="Kim J.A."/>
            <person name="Li J."/>
            <person name="Yu J."/>
            <person name="Meng J."/>
            <person name="Wang J."/>
            <person name="Min J."/>
            <person name="Poulain J."/>
            <person name="Wang J."/>
            <person name="Hatakeyama K."/>
            <person name="Wu K."/>
            <person name="Wang L."/>
            <person name="Fang L."/>
            <person name="Trick M."/>
            <person name="Links M.G."/>
            <person name="Zhao M."/>
            <person name="Jin M."/>
            <person name="Ramchiary N."/>
            <person name="Drou N."/>
            <person name="Berkman P.J."/>
            <person name="Cai Q."/>
            <person name="Huang Q."/>
            <person name="Li R."/>
            <person name="Tabata S."/>
            <person name="Cheng S."/>
            <person name="Zhang S."/>
            <person name="Zhang S."/>
            <person name="Huang S."/>
            <person name="Sato S."/>
            <person name="Sun S."/>
            <person name="Kwon S.J."/>
            <person name="Choi S.R."/>
            <person name="Lee T.H."/>
            <person name="Fan W."/>
            <person name="Zhao X."/>
            <person name="Tan X."/>
            <person name="Xu X."/>
            <person name="Wang Y."/>
            <person name="Qiu Y."/>
            <person name="Yin Y."/>
            <person name="Li Y."/>
            <person name="Du Y."/>
            <person name="Liao Y."/>
            <person name="Lim Y."/>
            <person name="Narusaka Y."/>
            <person name="Wang Y."/>
            <person name="Wang Z."/>
            <person name="Li Z."/>
            <person name="Wang Z."/>
            <person name="Xiong Z."/>
            <person name="Zhang Z."/>
        </authorList>
    </citation>
    <scope>NUCLEOTIDE SEQUENCE [LARGE SCALE GENOMIC DNA]</scope>
    <source>
        <strain evidence="11 12">cv. Chiifu-401-42</strain>
    </source>
</reference>
<dbReference type="HOGENOM" id="CLU_539032_0_0_1"/>
<dbReference type="Gene3D" id="1.10.287.80">
    <property type="entry name" value="ATP synthase, gamma subunit, helix hairpin domain"/>
    <property type="match status" value="1"/>
</dbReference>
<keyword evidence="5" id="KW-0406">Ion transport</keyword>
<evidence type="ECO:0000256" key="6">
    <source>
        <dbReference type="ARBA" id="ARBA00023136"/>
    </source>
</evidence>
<evidence type="ECO:0000313" key="12">
    <source>
        <dbReference type="Proteomes" id="UP000011750"/>
    </source>
</evidence>
<dbReference type="GO" id="GO:0046933">
    <property type="term" value="F:proton-transporting ATP synthase activity, rotational mechanism"/>
    <property type="evidence" value="ECO:0007669"/>
    <property type="project" value="InterPro"/>
</dbReference>
<evidence type="ECO:0000256" key="5">
    <source>
        <dbReference type="ARBA" id="ARBA00023065"/>
    </source>
</evidence>
<dbReference type="Gene3D" id="3.90.70.10">
    <property type="entry name" value="Cysteine proteinases"/>
    <property type="match status" value="1"/>
</dbReference>
<dbReference type="Pfam" id="PF00231">
    <property type="entry name" value="ATP-synt"/>
    <property type="match status" value="1"/>
</dbReference>
<feature type="region of interest" description="Disordered" evidence="9">
    <location>
        <begin position="241"/>
        <end position="308"/>
    </location>
</feature>
<organism evidence="11 12">
    <name type="scientific">Brassica campestris</name>
    <name type="common">Field mustard</name>
    <dbReference type="NCBI Taxonomy" id="3711"/>
    <lineage>
        <taxon>Eukaryota</taxon>
        <taxon>Viridiplantae</taxon>
        <taxon>Streptophyta</taxon>
        <taxon>Embryophyta</taxon>
        <taxon>Tracheophyta</taxon>
        <taxon>Spermatophyta</taxon>
        <taxon>Magnoliopsida</taxon>
        <taxon>eudicotyledons</taxon>
        <taxon>Gunneridae</taxon>
        <taxon>Pentapetalae</taxon>
        <taxon>rosids</taxon>
        <taxon>malvids</taxon>
        <taxon>Brassicales</taxon>
        <taxon>Brassicaceae</taxon>
        <taxon>Brassiceae</taxon>
        <taxon>Brassica</taxon>
    </lineage>
</organism>
<keyword evidence="4" id="KW-0375">Hydrogen ion transport</keyword>
<dbReference type="InterPro" id="IPR035968">
    <property type="entry name" value="ATP_synth_F1_ATPase_gsu"/>
</dbReference>
<reference evidence="11 12" key="2">
    <citation type="journal article" date="2018" name="Hortic Res">
        <title>Improved Brassica rapa reference genome by single-molecule sequencing and chromosome conformation capture technologies.</title>
        <authorList>
            <person name="Zhang L."/>
            <person name="Cai X."/>
            <person name="Wu J."/>
            <person name="Liu M."/>
            <person name="Grob S."/>
            <person name="Cheng F."/>
            <person name="Liang J."/>
            <person name="Cai C."/>
            <person name="Liu Z."/>
            <person name="Liu B."/>
            <person name="Wang F."/>
            <person name="Li S."/>
            <person name="Liu F."/>
            <person name="Li X."/>
            <person name="Cheng L."/>
            <person name="Yang W."/>
            <person name="Li M.H."/>
            <person name="Grossniklaus U."/>
            <person name="Zheng H."/>
            <person name="Wang X."/>
        </authorList>
    </citation>
    <scope>NUCLEOTIDE SEQUENCE [LARGE SCALE GENOMIC DNA]</scope>
    <source>
        <strain evidence="11 12">cv. Chiifu-401-42</strain>
    </source>
</reference>
<proteinExistence type="inferred from homology"/>
<dbReference type="InterPro" id="IPR038765">
    <property type="entry name" value="Papain-like_cys_pep_sf"/>
</dbReference>
<keyword evidence="3" id="KW-0813">Transport</keyword>
<dbReference type="Gramene" id="Bra015765.1">
    <property type="protein sequence ID" value="Bra015765.1-P"/>
    <property type="gene ID" value="Bra015765"/>
</dbReference>
<comment type="subcellular location">
    <subcellularLocation>
        <location evidence="1">Membrane</location>
        <topology evidence="1">Peripheral membrane protein</topology>
    </subcellularLocation>
</comment>
<dbReference type="InParanoid" id="M4DGY8"/>
<dbReference type="Gene3D" id="3.40.1380.10">
    <property type="match status" value="1"/>
</dbReference>
<dbReference type="InterPro" id="IPR000668">
    <property type="entry name" value="Peptidase_C1A_C"/>
</dbReference>
<dbReference type="GO" id="GO:0045259">
    <property type="term" value="C:proton-transporting ATP synthase complex"/>
    <property type="evidence" value="ECO:0007669"/>
    <property type="project" value="UniProtKB-KW"/>
</dbReference>
<evidence type="ECO:0000256" key="2">
    <source>
        <dbReference type="ARBA" id="ARBA00007681"/>
    </source>
</evidence>
<dbReference type="AlphaFoldDB" id="M4DGY8"/>
<keyword evidence="12" id="KW-1185">Reference proteome</keyword>
<protein>
    <recommendedName>
        <fullName evidence="10">Peptidase C1A papain C-terminal domain-containing protein</fullName>
    </recommendedName>
</protein>
<evidence type="ECO:0000256" key="9">
    <source>
        <dbReference type="SAM" id="MobiDB-lite"/>
    </source>
</evidence>
<name>M4DGY8_BRACM</name>
<evidence type="ECO:0000256" key="7">
    <source>
        <dbReference type="ARBA" id="ARBA00023196"/>
    </source>
</evidence>
<dbReference type="SUPFAM" id="SSF52943">
    <property type="entry name" value="ATP synthase (F1-ATPase), gamma subunit"/>
    <property type="match status" value="1"/>
</dbReference>
<evidence type="ECO:0000256" key="8">
    <source>
        <dbReference type="ARBA" id="ARBA00023310"/>
    </source>
</evidence>
<dbReference type="PANTHER" id="PTHR11693">
    <property type="entry name" value="ATP SYNTHASE GAMMA CHAIN"/>
    <property type="match status" value="1"/>
</dbReference>
<dbReference type="GO" id="GO:0015986">
    <property type="term" value="P:proton motive force-driven ATP synthesis"/>
    <property type="evidence" value="ECO:0000318"/>
    <property type="project" value="GO_Central"/>
</dbReference>
<sequence length="506" mass="56209">MSDRVTYRDMAIMEEVLNQGHKQVCWAISLTRQLAALLKLRGQLNINARLSIQYLINKVGRSLYGAQTPRPWNGSVRSFETAIPFLVNGTVLEHVVPLREFDLQSLTPENHVLGERRYRAVRMVVHRIDEYPDQAAFEADLLRCLRQSPVAAAIKVYPSYGRISGNEVYMQQTYERDEVTPLKHSMLLVKSGRDQFGTPYWEFQDSSGETKGRGGYVRIRKGVGLLTEFVEMFLVEEEPPKKKRKAVSVDASHKRPKNVHNRLSLGPGKHSKSHKLSQGRSRSSSTSTSRKAGSSVRTISPKSPVPSASAFENMDASYLQTSGYLPADATEEQISMAAASMIRSHSMSGDLQPDPIAPKEELFPGNIITVTELNKKNPLNYAQVSVLADDILKNLEFDALHNKFHSILSPEIIEKESEVGGKLGELDSCEIEAGETKGEVLQNLAEFLFSCVMFNAVLENACSEMGAGMSAMDRSSRNAGEMLDRLTLAYNRTLHASMPIETISGA</sequence>
<evidence type="ECO:0000256" key="3">
    <source>
        <dbReference type="ARBA" id="ARBA00022448"/>
    </source>
</evidence>
<evidence type="ECO:0000256" key="4">
    <source>
        <dbReference type="ARBA" id="ARBA00022781"/>
    </source>
</evidence>
<feature type="compositionally biased region" description="Low complexity" evidence="9">
    <location>
        <begin position="278"/>
        <end position="295"/>
    </location>
</feature>
<evidence type="ECO:0000313" key="11">
    <source>
        <dbReference type="EnsemblPlants" id="Bra015765.1-P"/>
    </source>
</evidence>
<dbReference type="Proteomes" id="UP000011750">
    <property type="component" value="Chromosome A07"/>
</dbReference>
<dbReference type="Pfam" id="PF00112">
    <property type="entry name" value="Peptidase_C1"/>
    <property type="match status" value="1"/>
</dbReference>